<organism evidence="1 2">
    <name type="scientific">Pseudoloma neurophilia</name>
    <dbReference type="NCBI Taxonomy" id="146866"/>
    <lineage>
        <taxon>Eukaryota</taxon>
        <taxon>Fungi</taxon>
        <taxon>Fungi incertae sedis</taxon>
        <taxon>Microsporidia</taxon>
        <taxon>Pseudoloma</taxon>
    </lineage>
</organism>
<gene>
    <name evidence="1" type="ORF">M153_225130002</name>
</gene>
<dbReference type="InterPro" id="IPR043502">
    <property type="entry name" value="DNA/RNA_pol_sf"/>
</dbReference>
<sequence length="68" mass="7967">GKKIEQEALRMESEKYIRASKSTWNNRIRPVDKPDGSVRICLDLMALNQITEKDVEKMPEIENILEKH</sequence>
<keyword evidence="1" id="KW-0695">RNA-directed DNA polymerase</keyword>
<comment type="caution">
    <text evidence="1">The sequence shown here is derived from an EMBL/GenBank/DDBJ whole genome shotgun (WGS) entry which is preliminary data.</text>
</comment>
<dbReference type="Gene3D" id="3.10.10.10">
    <property type="entry name" value="HIV Type 1 Reverse Transcriptase, subunit A, domain 1"/>
    <property type="match status" value="1"/>
</dbReference>
<dbReference type="SUPFAM" id="SSF56672">
    <property type="entry name" value="DNA/RNA polymerases"/>
    <property type="match status" value="1"/>
</dbReference>
<dbReference type="InterPro" id="IPR043128">
    <property type="entry name" value="Rev_trsase/Diguanyl_cyclase"/>
</dbReference>
<dbReference type="VEuPathDB" id="MicrosporidiaDB:M153_225130002"/>
<keyword evidence="2" id="KW-1185">Reference proteome</keyword>
<feature type="non-terminal residue" evidence="1">
    <location>
        <position position="1"/>
    </location>
</feature>
<evidence type="ECO:0000313" key="1">
    <source>
        <dbReference type="EMBL" id="KRH91833.1"/>
    </source>
</evidence>
<evidence type="ECO:0000313" key="2">
    <source>
        <dbReference type="Proteomes" id="UP000051530"/>
    </source>
</evidence>
<keyword evidence="1" id="KW-0808">Transferase</keyword>
<dbReference type="Proteomes" id="UP000051530">
    <property type="component" value="Unassembled WGS sequence"/>
</dbReference>
<dbReference type="OrthoDB" id="2194291at2759"/>
<name>A0A0R0LQR5_9MICR</name>
<dbReference type="AlphaFoldDB" id="A0A0R0LQR5"/>
<keyword evidence="1" id="KW-0548">Nucleotidyltransferase</keyword>
<dbReference type="GO" id="GO:0003964">
    <property type="term" value="F:RNA-directed DNA polymerase activity"/>
    <property type="evidence" value="ECO:0007669"/>
    <property type="project" value="UniProtKB-KW"/>
</dbReference>
<protein>
    <submittedName>
        <fullName evidence="1">Putative Reverse transcriptase, LTR Retrotransposon</fullName>
    </submittedName>
</protein>
<accession>A0A0R0LQR5</accession>
<dbReference type="EMBL" id="LGUB01001478">
    <property type="protein sequence ID" value="KRH91833.1"/>
    <property type="molecule type" value="Genomic_DNA"/>
</dbReference>
<proteinExistence type="predicted"/>
<reference evidence="1 2" key="1">
    <citation type="submission" date="2015-07" db="EMBL/GenBank/DDBJ databases">
        <title>The genome of Pseudoloma neurophilia, a relevant intracellular parasite of the zebrafish.</title>
        <authorList>
            <person name="Ndikumana S."/>
            <person name="Pelin A."/>
            <person name="Sanders J."/>
            <person name="Corradi N."/>
        </authorList>
    </citation>
    <scope>NUCLEOTIDE SEQUENCE [LARGE SCALE GENOMIC DNA]</scope>
    <source>
        <strain evidence="1 2">MK1</strain>
    </source>
</reference>
<dbReference type="Gene3D" id="3.30.70.270">
    <property type="match status" value="1"/>
</dbReference>